<dbReference type="InterPro" id="IPR048104">
    <property type="entry name" value="Cola_memb_dom"/>
</dbReference>
<reference evidence="3 4" key="1">
    <citation type="submission" date="2018-12" db="EMBL/GenBank/DDBJ databases">
        <title>Draft genome sequence of Embleya hyalina NBRC 13850T.</title>
        <authorList>
            <person name="Komaki H."/>
            <person name="Hosoyama A."/>
            <person name="Kimura A."/>
            <person name="Ichikawa N."/>
            <person name="Tamura T."/>
        </authorList>
    </citation>
    <scope>NUCLEOTIDE SEQUENCE [LARGE SCALE GENOMIC DNA]</scope>
    <source>
        <strain evidence="3 4">NBRC 13850</strain>
    </source>
</reference>
<feature type="region of interest" description="Disordered" evidence="1">
    <location>
        <begin position="139"/>
        <end position="172"/>
    </location>
</feature>
<feature type="transmembrane region" description="Helical" evidence="2">
    <location>
        <begin position="404"/>
        <end position="425"/>
    </location>
</feature>
<feature type="compositionally biased region" description="Low complexity" evidence="1">
    <location>
        <begin position="711"/>
        <end position="735"/>
    </location>
</feature>
<accession>A0A401YIB9</accession>
<keyword evidence="4" id="KW-1185">Reference proteome</keyword>
<dbReference type="NCBIfam" id="NF041501">
    <property type="entry name" value="cola_mem"/>
    <property type="match status" value="1"/>
</dbReference>
<dbReference type="Proteomes" id="UP000286931">
    <property type="component" value="Unassembled WGS sequence"/>
</dbReference>
<evidence type="ECO:0000256" key="2">
    <source>
        <dbReference type="SAM" id="Phobius"/>
    </source>
</evidence>
<feature type="transmembrane region" description="Helical" evidence="2">
    <location>
        <begin position="540"/>
        <end position="557"/>
    </location>
</feature>
<feature type="transmembrane region" description="Helical" evidence="2">
    <location>
        <begin position="514"/>
        <end position="534"/>
    </location>
</feature>
<evidence type="ECO:0000313" key="3">
    <source>
        <dbReference type="EMBL" id="GCD94343.1"/>
    </source>
</evidence>
<protein>
    <submittedName>
        <fullName evidence="3">Uncharacterized protein</fullName>
    </submittedName>
</protein>
<feature type="transmembrane region" description="Helical" evidence="2">
    <location>
        <begin position="674"/>
        <end position="696"/>
    </location>
</feature>
<feature type="transmembrane region" description="Helical" evidence="2">
    <location>
        <begin position="456"/>
        <end position="476"/>
    </location>
</feature>
<keyword evidence="2" id="KW-1133">Transmembrane helix</keyword>
<feature type="compositionally biased region" description="Polar residues" evidence="1">
    <location>
        <begin position="144"/>
        <end position="158"/>
    </location>
</feature>
<keyword evidence="2" id="KW-0472">Membrane</keyword>
<feature type="transmembrane region" description="Helical" evidence="2">
    <location>
        <begin position="643"/>
        <end position="662"/>
    </location>
</feature>
<name>A0A401YIB9_9ACTN</name>
<dbReference type="AlphaFoldDB" id="A0A401YIB9"/>
<evidence type="ECO:0000256" key="1">
    <source>
        <dbReference type="SAM" id="MobiDB-lite"/>
    </source>
</evidence>
<feature type="transmembrane region" description="Helical" evidence="2">
    <location>
        <begin position="610"/>
        <end position="631"/>
    </location>
</feature>
<feature type="region of interest" description="Disordered" evidence="1">
    <location>
        <begin position="704"/>
        <end position="772"/>
    </location>
</feature>
<keyword evidence="2" id="KW-0812">Transmembrane</keyword>
<gene>
    <name evidence="3" type="ORF">EHYA_02004</name>
</gene>
<feature type="transmembrane region" description="Helical" evidence="2">
    <location>
        <begin position="569"/>
        <end position="590"/>
    </location>
</feature>
<comment type="caution">
    <text evidence="3">The sequence shown here is derived from an EMBL/GenBank/DDBJ whole genome shotgun (WGS) entry which is preliminary data.</text>
</comment>
<evidence type="ECO:0000313" key="4">
    <source>
        <dbReference type="Proteomes" id="UP000286931"/>
    </source>
</evidence>
<feature type="compositionally biased region" description="Pro residues" evidence="1">
    <location>
        <begin position="747"/>
        <end position="757"/>
    </location>
</feature>
<feature type="transmembrane region" description="Helical" evidence="2">
    <location>
        <begin position="482"/>
        <end position="502"/>
    </location>
</feature>
<proteinExistence type="predicted"/>
<dbReference type="EMBL" id="BIFH01000015">
    <property type="protein sequence ID" value="GCD94343.1"/>
    <property type="molecule type" value="Genomic_DNA"/>
</dbReference>
<sequence length="772" mass="80552">MVAGLSIGGTALAARPVVLRALLAGVVLLLCAPLFGVATPARADTPGARLTVSPGGPLRPGDVVTIRGTGHTGCPTGRIDLIGYDARLRTNVEGADRLIAADVPLDPDHGFTVRFTLDPPVYVGVQGFRTLCTNRGAEPFTPPLAQTTFDYPTSEQGNPSGFPAPGPPPADLASRRLVVEPADAGPDRPVTVWTDLRCGPATASHNGRLLWDGRFVTTFYAPAEPAGPKAVRVHLPQTPARGTHRLSVVCSSAEARFGVVDAGVVLDTQVAFAPVTFTLSAPRAGGGDRIRASGAGFTGCAVPIDGAPAEVALRRGDRVVARVPVGADGRIDAELTLPAGLPEGPTELTAGCAAERLDGTVRFAFTVLPDARTADALAPRPADRADSALDLPSPGDLLDHPGPLVVAGAGTALALPLVGFAAELFNRTIEENRHRIRRRLRPGAARPRSMPRAPRLQVLVFVVLSALCTVAVEPTIGFDRATYALALSMPIAVPLTVLAYSGPAELYRRRLSRVRAFPQLIPGALVVAVLLGVVSRTAHLVPGYVYGLFLAFTHAGLRQLPAREEGRATALGACALAGLGAAAWVWRIPVERVLAGDDSPAFGLLLAENVLTQIYIAAMIGLVFGLLPITWLDGQLIWRWNRWAWAAVYAVAVFLFLLTLLDPTGVTTGATRQMWMRAVWVFGAFCLVSVGFWAVFRLRPAPPPGPPGPWGTPSGPWGTPSGSGVPEPVSGVPGPATAPGSGVPRPATAPPPMPNVPPTVGRSSPPPPNPGL</sequence>
<organism evidence="3 4">
    <name type="scientific">Embleya hyalina</name>
    <dbReference type="NCBI Taxonomy" id="516124"/>
    <lineage>
        <taxon>Bacteria</taxon>
        <taxon>Bacillati</taxon>
        <taxon>Actinomycetota</taxon>
        <taxon>Actinomycetes</taxon>
        <taxon>Kitasatosporales</taxon>
        <taxon>Streptomycetaceae</taxon>
        <taxon>Embleya</taxon>
    </lineage>
</organism>